<dbReference type="OrthoDB" id="6378313at2759"/>
<evidence type="ECO:0000256" key="1">
    <source>
        <dbReference type="SAM" id="MobiDB-lite"/>
    </source>
</evidence>
<sequence length="435" mass="48469">MQYVRGYTAGGMGGDSAAVRLKTASVWPAYAVVCVGGPALLPRPDEQARRRRRQEGRDPSPVPPYRNAPTAAATVIGSTEIFVRALQLQVPGNLKVPQLFDTAMGPAIFKAIMAGRRFSTILRNLTFDDRETREERRKDSDSIARYELDYNIEIGEGHLEVLEKLESELKALGVEDESAHIADLHKAIGLGKRLLARTEQAEASPVPSALPAMLKLGITVPRFKGDLLAWPEFWEIFEAYVHTNRGYSSVQKLCFLRQHLDGLAARAIQGLPLTADNYMVAVEILKDRFGRDDIRKDLLITKLLNLPAVTSADNLRALRRLVDEVTTGVRSLEAMRVLNIGSVLLPVLKGKIPAPWRLQWARQRRGQPAWRPAKESDVLLDKLAVESRELPDFLSRSEHEEVAHLLRCRAAEMVRPELSSSAAICTARRPSVDVR</sequence>
<name>A0A6A4WES4_AMPAM</name>
<comment type="caution">
    <text evidence="2">The sequence shown here is derived from an EMBL/GenBank/DDBJ whole genome shotgun (WGS) entry which is preliminary data.</text>
</comment>
<organism evidence="2 3">
    <name type="scientific">Amphibalanus amphitrite</name>
    <name type="common">Striped barnacle</name>
    <name type="synonym">Balanus amphitrite</name>
    <dbReference type="NCBI Taxonomy" id="1232801"/>
    <lineage>
        <taxon>Eukaryota</taxon>
        <taxon>Metazoa</taxon>
        <taxon>Ecdysozoa</taxon>
        <taxon>Arthropoda</taxon>
        <taxon>Crustacea</taxon>
        <taxon>Multicrustacea</taxon>
        <taxon>Cirripedia</taxon>
        <taxon>Thoracica</taxon>
        <taxon>Thoracicalcarea</taxon>
        <taxon>Balanomorpha</taxon>
        <taxon>Balanoidea</taxon>
        <taxon>Balanidae</taxon>
        <taxon>Amphibalaninae</taxon>
        <taxon>Amphibalanus</taxon>
    </lineage>
</organism>
<dbReference type="InterPro" id="IPR005312">
    <property type="entry name" value="DUF1759"/>
</dbReference>
<evidence type="ECO:0000313" key="2">
    <source>
        <dbReference type="EMBL" id="KAF0300481.1"/>
    </source>
</evidence>
<gene>
    <name evidence="2" type="ORF">FJT64_027035</name>
</gene>
<dbReference type="Proteomes" id="UP000440578">
    <property type="component" value="Unassembled WGS sequence"/>
</dbReference>
<dbReference type="AlphaFoldDB" id="A0A6A4WES4"/>
<keyword evidence="3" id="KW-1185">Reference proteome</keyword>
<dbReference type="Pfam" id="PF03564">
    <property type="entry name" value="DUF1759"/>
    <property type="match status" value="1"/>
</dbReference>
<evidence type="ECO:0000313" key="3">
    <source>
        <dbReference type="Proteomes" id="UP000440578"/>
    </source>
</evidence>
<feature type="region of interest" description="Disordered" evidence="1">
    <location>
        <begin position="43"/>
        <end position="68"/>
    </location>
</feature>
<reference evidence="2 3" key="1">
    <citation type="submission" date="2019-07" db="EMBL/GenBank/DDBJ databases">
        <title>Draft genome assembly of a fouling barnacle, Amphibalanus amphitrite (Darwin, 1854): The first reference genome for Thecostraca.</title>
        <authorList>
            <person name="Kim W."/>
        </authorList>
    </citation>
    <scope>NUCLEOTIDE SEQUENCE [LARGE SCALE GENOMIC DNA]</scope>
    <source>
        <strain evidence="2">SNU_AA5</strain>
        <tissue evidence="2">Soma without cirri and trophi</tissue>
    </source>
</reference>
<protein>
    <submittedName>
        <fullName evidence="2">Uncharacterized protein</fullName>
    </submittedName>
</protein>
<dbReference type="EMBL" id="VIIS01001261">
    <property type="protein sequence ID" value="KAF0300481.1"/>
    <property type="molecule type" value="Genomic_DNA"/>
</dbReference>
<dbReference type="PANTHER" id="PTHR22954">
    <property type="entry name" value="RETROVIRAL PROTEASE-RELATED"/>
    <property type="match status" value="1"/>
</dbReference>
<dbReference type="PANTHER" id="PTHR22954:SF3">
    <property type="entry name" value="PROTEIN CBG08539"/>
    <property type="match status" value="1"/>
</dbReference>
<proteinExistence type="predicted"/>
<accession>A0A6A4WES4</accession>